<keyword evidence="13" id="KW-1185">Reference proteome</keyword>
<evidence type="ECO:0000256" key="4">
    <source>
        <dbReference type="ARBA" id="ARBA00022833"/>
    </source>
</evidence>
<feature type="compositionally biased region" description="Basic and acidic residues" evidence="9">
    <location>
        <begin position="730"/>
        <end position="749"/>
    </location>
</feature>
<dbReference type="PROSITE" id="PS51136">
    <property type="entry name" value="WAC"/>
    <property type="match status" value="1"/>
</dbReference>
<evidence type="ECO:0000256" key="8">
    <source>
        <dbReference type="SAM" id="Coils"/>
    </source>
</evidence>
<keyword evidence="6 7" id="KW-0539">Nucleus</keyword>
<dbReference type="GO" id="GO:0008270">
    <property type="term" value="F:zinc ion binding"/>
    <property type="evidence" value="ECO:0007669"/>
    <property type="project" value="UniProtKB-KW"/>
</dbReference>
<reference evidence="12" key="1">
    <citation type="journal article" date="2023" name="Mol. Biol. Evol.">
        <title>Third-Generation Sequencing Reveals the Adaptive Role of the Epigenome in Three Deep-Sea Polychaetes.</title>
        <authorList>
            <person name="Perez M."/>
            <person name="Aroh O."/>
            <person name="Sun Y."/>
            <person name="Lan Y."/>
            <person name="Juniper S.K."/>
            <person name="Young C.R."/>
            <person name="Angers B."/>
            <person name="Qian P.Y."/>
        </authorList>
    </citation>
    <scope>NUCLEOTIDE SEQUENCE</scope>
    <source>
        <strain evidence="12">R07B-5</strain>
    </source>
</reference>
<dbReference type="InterPro" id="IPR011011">
    <property type="entry name" value="Znf_FYVE_PHD"/>
</dbReference>
<dbReference type="GO" id="GO:0090535">
    <property type="term" value="C:WICH complex"/>
    <property type="evidence" value="ECO:0007669"/>
    <property type="project" value="InterPro"/>
</dbReference>
<feature type="compositionally biased region" description="Acidic residues" evidence="9">
    <location>
        <begin position="1592"/>
        <end position="1610"/>
    </location>
</feature>
<keyword evidence="5 8" id="KW-0175">Coiled coil</keyword>
<evidence type="ECO:0000256" key="1">
    <source>
        <dbReference type="ARBA" id="ARBA00004123"/>
    </source>
</evidence>
<dbReference type="PANTHER" id="PTHR46802:SF1">
    <property type="entry name" value="TYROSINE-PROTEIN KINASE BAZ1B"/>
    <property type="match status" value="1"/>
</dbReference>
<feature type="coiled-coil region" evidence="8">
    <location>
        <begin position="1330"/>
        <end position="1364"/>
    </location>
</feature>
<evidence type="ECO:0000256" key="3">
    <source>
        <dbReference type="ARBA" id="ARBA00022771"/>
    </source>
</evidence>
<dbReference type="EMBL" id="JAODUO010000089">
    <property type="protein sequence ID" value="KAK2190073.1"/>
    <property type="molecule type" value="Genomic_DNA"/>
</dbReference>
<feature type="domain" description="DDT" evidence="10">
    <location>
        <begin position="1037"/>
        <end position="1101"/>
    </location>
</feature>
<proteinExistence type="predicted"/>
<name>A0AAD9UHT8_RIDPI</name>
<feature type="region of interest" description="Disordered" evidence="9">
    <location>
        <begin position="885"/>
        <end position="920"/>
    </location>
</feature>
<dbReference type="InterPro" id="IPR047174">
    <property type="entry name" value="BAZ1B"/>
</dbReference>
<dbReference type="SUPFAM" id="SSF57903">
    <property type="entry name" value="FYVE/PHD zinc finger"/>
    <property type="match status" value="1"/>
</dbReference>
<dbReference type="GO" id="GO:0042393">
    <property type="term" value="F:histone binding"/>
    <property type="evidence" value="ECO:0007669"/>
    <property type="project" value="TreeGrafter"/>
</dbReference>
<dbReference type="Pfam" id="PF15612">
    <property type="entry name" value="WHIM1"/>
    <property type="match status" value="1"/>
</dbReference>
<feature type="region of interest" description="Disordered" evidence="9">
    <location>
        <begin position="714"/>
        <end position="816"/>
    </location>
</feature>
<dbReference type="SMART" id="SM00571">
    <property type="entry name" value="DDT"/>
    <property type="match status" value="1"/>
</dbReference>
<comment type="subcellular location">
    <subcellularLocation>
        <location evidence="1 7">Nucleus</location>
    </subcellularLocation>
</comment>
<comment type="caution">
    <text evidence="12">The sequence shown here is derived from an EMBL/GenBank/DDBJ whole genome shotgun (WGS) entry which is preliminary data.</text>
</comment>
<evidence type="ECO:0000256" key="7">
    <source>
        <dbReference type="PROSITE-ProRule" id="PRU00475"/>
    </source>
</evidence>
<feature type="region of interest" description="Disordered" evidence="9">
    <location>
        <begin position="586"/>
        <end position="618"/>
    </location>
</feature>
<evidence type="ECO:0000256" key="9">
    <source>
        <dbReference type="SAM" id="MobiDB-lite"/>
    </source>
</evidence>
<dbReference type="SMART" id="SM00249">
    <property type="entry name" value="PHD"/>
    <property type="match status" value="1"/>
</dbReference>
<feature type="region of interest" description="Disordered" evidence="9">
    <location>
        <begin position="1589"/>
        <end position="1610"/>
    </location>
</feature>
<protein>
    <submittedName>
        <fullName evidence="12">Uncharacterized protein</fullName>
    </submittedName>
</protein>
<dbReference type="Gene3D" id="3.30.40.10">
    <property type="entry name" value="Zinc/RING finger domain, C3HC4 (zinc finger)"/>
    <property type="match status" value="1"/>
</dbReference>
<dbReference type="GO" id="GO:0006974">
    <property type="term" value="P:DNA damage response"/>
    <property type="evidence" value="ECO:0007669"/>
    <property type="project" value="TreeGrafter"/>
</dbReference>
<evidence type="ECO:0000259" key="10">
    <source>
        <dbReference type="PROSITE" id="PS50827"/>
    </source>
</evidence>
<feature type="domain" description="WAC" evidence="11">
    <location>
        <begin position="22"/>
        <end position="133"/>
    </location>
</feature>
<dbReference type="InterPro" id="IPR028941">
    <property type="entry name" value="WHIM2_dom"/>
</dbReference>
<feature type="compositionally biased region" description="Low complexity" evidence="9">
    <location>
        <begin position="895"/>
        <end position="915"/>
    </location>
</feature>
<sequence length="1717" mass="199424">MPLLKGRFVIPVKPLTDVKPDETIYTIPHTNEQFRSREEYERRVALYKDTIWTCRCTGHISLTHEEARKSEEEKYSQLQLQFPEYFYKPVLMLVHHILMLVYHSKYFYKPVPMLVYHSKYFYKSVLMLVYHSKYFYNKYFYKSVLMLVYHSKYFYKSVLMLVYHSKYFYKSVLMLVYHSKYFYKPVLMLIHHSKYFYKSVLMLVYHSKYFYKSVLMLVYHSKYFYKSVLILVYHSKYFIKSVLILVYHSKYFYKSVLMLVYHSKYFYKSVIMLVYHSKYFYKSVIMLVYHSKYFYKSVIMLVYHSKYFYKPVLMLVYHSKYFYKPVLMLVYHSKYFYKPVLMLVYHSKYFYKPVLMLIHHSKYFYNKYFYKSVLMLVYHSKYFYKPVLMLVYHSKYFYKPVLMLIHHSKYFYKPVLMLIHHSKYFYKPVLKLIHHSKYFYKPVLMLLYHSKYFYKSVLMLVHHSKYFYKPVLMLLYHNKYFYKPVLMLIHHSKYFYKPVLILIHHSKYFYKPVLMLIHHSKYFYKPVLMLIHHSTEILDSLVVEAWTRLHQRLVVDEPVALKFKSQGNLIKGTVVRVESDVTIEPLKPGPVNGCSPSSDKENKDNTAGADQSDSPKKWTPIKLLPCKYNIRLQEGDTVISGVPSQDIVRLHRPPSKELIKLFIRAFAIRGGFQQNSPWSVQEDLVTKYSIPSKFADFLVSTSKMMEYGKKAMEEASKNLKKRKLSSHSESQSKKQKSDAKHDKSQEKKPSAKKQLMLKMKVGSPAKSGSETKDGTLKKTTPKKQNHGSGDHKTKDTHSPELDKLGSKLDSDELSSEDDISLATLKKSVDLTGADDSSLSSSEDENIALADLKPLNKLVDGKKHSVKHGSGKKSVKDAKKMKQMTLFDMKNKKKASSTPKKTSGSTSKSPMTSPKKSPYKQPPIVIRLLKAHRDDNKPLYYQLLSMCVRELSGVQRNRLPLSVKDDVIKRWKRKQEKKKVALMTPEQKEAYIAQKREELRKALKKKRAALNKRHEDTHLELKPLPLPKLVATPEPLPNELFGDVVMVTTFISCYRGLLMPEDDQPVSTDLLMKALVEGEKGFAYLSHVLVIMLQTLLQDGVAEGYMELAMPLADLPANLYTVSELVRLCLRHDDDVDSMSDEGIDDDEYMVSDAIIERLETCELYALEPTEKLEVLVGLCHRLMTTYSAQDFMTSRQQASIELWLVVVSYSGSVAREVIYFGELGAALNHCFTAAPKIGRLVASGCLTRDKLGKMCRQKNASLKEQKKTKTSGLDGQKKVAGKLNENNKEGSTEGLTITHFYGTKETEKESESPVIEEAASLAEVVKKRRLLAAKAIEEKAQREREEAERRRVEAEELKRQREEELFEKTFTEGIAQAKSVLRQCPIGTDRNHSRYWIFEGTTPGLYIEKGWVHESIGYRVRLVQDDDSSEDDSLLDFSSDCDSNFDGRRRKQLEMERTVPPVGQNLWFTYDSVDDIDALLKCLHPQGIRESSLQAEAQETLETSDSEVMSDGSKALVEGFRQEMSDLEGRLRSGGLGGVPNYDDWLNKLNSVSTIKEFGECLTLSQRSVCNKFITGILAKTVKKKPTAISVEPEDEQKEGEVKEETEEKQDDDVVYVGMQSWTDAIESCPTFSRLHLLLSIFDSCVKWEKSAENAKCKICRKKRCEDKLLLCDECNQAFHLYCLRPALYSVPPGDCRRHTRTGVGIGTTGNWPGKKR</sequence>
<dbReference type="InterPro" id="IPR013083">
    <property type="entry name" value="Znf_RING/FYVE/PHD"/>
</dbReference>
<gene>
    <name evidence="12" type="ORF">NP493_90g03009</name>
</gene>
<evidence type="ECO:0000256" key="6">
    <source>
        <dbReference type="ARBA" id="ARBA00023242"/>
    </source>
</evidence>
<dbReference type="InterPro" id="IPR013136">
    <property type="entry name" value="WSTF_Acf1_Cbp146"/>
</dbReference>
<accession>A0AAD9UHT8</accession>
<evidence type="ECO:0000256" key="5">
    <source>
        <dbReference type="ARBA" id="ARBA00023054"/>
    </source>
</evidence>
<feature type="compositionally biased region" description="Basic and acidic residues" evidence="9">
    <location>
        <begin position="788"/>
        <end position="810"/>
    </location>
</feature>
<dbReference type="InterPro" id="IPR047256">
    <property type="entry name" value="BAZ1B_PHD"/>
</dbReference>
<evidence type="ECO:0000313" key="12">
    <source>
        <dbReference type="EMBL" id="KAK2190073.1"/>
    </source>
</evidence>
<organism evidence="12 13">
    <name type="scientific">Ridgeia piscesae</name>
    <name type="common">Tubeworm</name>
    <dbReference type="NCBI Taxonomy" id="27915"/>
    <lineage>
        <taxon>Eukaryota</taxon>
        <taxon>Metazoa</taxon>
        <taxon>Spiralia</taxon>
        <taxon>Lophotrochozoa</taxon>
        <taxon>Annelida</taxon>
        <taxon>Polychaeta</taxon>
        <taxon>Sedentaria</taxon>
        <taxon>Canalipalpata</taxon>
        <taxon>Sabellida</taxon>
        <taxon>Siboglinidae</taxon>
        <taxon>Ridgeia</taxon>
    </lineage>
</organism>
<dbReference type="Proteomes" id="UP001209878">
    <property type="component" value="Unassembled WGS sequence"/>
</dbReference>
<dbReference type="InterPro" id="IPR019787">
    <property type="entry name" value="Znf_PHD-finger"/>
</dbReference>
<dbReference type="CDD" id="cd15628">
    <property type="entry name" value="PHD_BAZ1B"/>
    <property type="match status" value="1"/>
</dbReference>
<dbReference type="PANTHER" id="PTHR46802">
    <property type="entry name" value="TYROSINE-PROTEIN KINASE BAZ1B"/>
    <property type="match status" value="1"/>
</dbReference>
<evidence type="ECO:0000259" key="11">
    <source>
        <dbReference type="PROSITE" id="PS51136"/>
    </source>
</evidence>
<evidence type="ECO:0000313" key="13">
    <source>
        <dbReference type="Proteomes" id="UP001209878"/>
    </source>
</evidence>
<keyword evidence="4" id="KW-0862">Zinc</keyword>
<dbReference type="Pfam" id="PF15613">
    <property type="entry name" value="WSD"/>
    <property type="match status" value="1"/>
</dbReference>
<keyword evidence="2" id="KW-0479">Metal-binding</keyword>
<keyword evidence="3" id="KW-0863">Zinc-finger</keyword>
<evidence type="ECO:0000256" key="2">
    <source>
        <dbReference type="ARBA" id="ARBA00022723"/>
    </source>
</evidence>
<dbReference type="GO" id="GO:0140801">
    <property type="term" value="F:histone H2AXY142 kinase activity"/>
    <property type="evidence" value="ECO:0007669"/>
    <property type="project" value="InterPro"/>
</dbReference>
<dbReference type="InterPro" id="IPR028942">
    <property type="entry name" value="WHIM1_dom"/>
</dbReference>
<dbReference type="PROSITE" id="PS50827">
    <property type="entry name" value="DDT"/>
    <property type="match status" value="1"/>
</dbReference>
<dbReference type="InterPro" id="IPR001965">
    <property type="entry name" value="Znf_PHD"/>
</dbReference>
<dbReference type="Pfam" id="PF10537">
    <property type="entry name" value="WAC_Acf1_DNA_bd"/>
    <property type="match status" value="1"/>
</dbReference>
<dbReference type="Pfam" id="PF00628">
    <property type="entry name" value="PHD"/>
    <property type="match status" value="1"/>
</dbReference>
<dbReference type="InterPro" id="IPR018501">
    <property type="entry name" value="DDT_dom"/>
</dbReference>